<feature type="transmembrane region" description="Helical" evidence="1">
    <location>
        <begin position="31"/>
        <end position="48"/>
    </location>
</feature>
<accession>A0A8S5QKP3</accession>
<evidence type="ECO:0000256" key="1">
    <source>
        <dbReference type="SAM" id="Phobius"/>
    </source>
</evidence>
<name>A0A8S5QKP3_9CAUD</name>
<proteinExistence type="predicted"/>
<keyword evidence="1" id="KW-0472">Membrane</keyword>
<organism evidence="2">
    <name type="scientific">Siphoviridae sp. ctVCm11</name>
    <dbReference type="NCBI Taxonomy" id="2826358"/>
    <lineage>
        <taxon>Viruses</taxon>
        <taxon>Duplodnaviria</taxon>
        <taxon>Heunggongvirae</taxon>
        <taxon>Uroviricota</taxon>
        <taxon>Caudoviricetes</taxon>
    </lineage>
</organism>
<keyword evidence="1" id="KW-1133">Transmembrane helix</keyword>
<keyword evidence="1" id="KW-0812">Transmembrane</keyword>
<dbReference type="EMBL" id="BK015688">
    <property type="protein sequence ID" value="DAE19854.1"/>
    <property type="molecule type" value="Genomic_DNA"/>
</dbReference>
<sequence length="257" mass="27390">MSLSDGGVQATMPVAPTGMMNSGFGGFGGDGAWWIIILFLFVFCGWGGNGWGGNGNGGGVVDGYVLTSDFANVERKIDSVNQGLCDGFYQQAQLVNGTNMSMANGFAQAELSRSNQQAALMQQLNAMQMQAANCCCENRAAIAQVRYDMATQACDTRNTMQNATRDIIDAMNSGFRGIDQRLTAQEIAAKDAKIAEQNQRLFAADLAASQAAQTLDMRNYVSAQFAYYNPRPVPSFEVPAPYQYGGCGCGCNQGCGC</sequence>
<reference evidence="2" key="1">
    <citation type="journal article" date="2021" name="Proc. Natl. Acad. Sci. U.S.A.">
        <title>A Catalog of Tens of Thousands of Viruses from Human Metagenomes Reveals Hidden Associations with Chronic Diseases.</title>
        <authorList>
            <person name="Tisza M.J."/>
            <person name="Buck C.B."/>
        </authorList>
    </citation>
    <scope>NUCLEOTIDE SEQUENCE</scope>
    <source>
        <strain evidence="2">CtVCm11</strain>
    </source>
</reference>
<protein>
    <submittedName>
        <fullName evidence="2">Uncharacterized protein</fullName>
    </submittedName>
</protein>
<evidence type="ECO:0000313" key="2">
    <source>
        <dbReference type="EMBL" id="DAE19854.1"/>
    </source>
</evidence>